<dbReference type="Pfam" id="PF00092">
    <property type="entry name" value="VWA"/>
    <property type="match status" value="2"/>
</dbReference>
<dbReference type="Gene3D" id="3.40.50.410">
    <property type="entry name" value="von Willebrand factor, type A domain"/>
    <property type="match status" value="3"/>
</dbReference>
<evidence type="ECO:0000313" key="3">
    <source>
        <dbReference type="Proteomes" id="UP000241890"/>
    </source>
</evidence>
<dbReference type="AlphaFoldDB" id="A0A2R5GYK6"/>
<evidence type="ECO:0000313" key="2">
    <source>
        <dbReference type="EMBL" id="GBG34898.1"/>
    </source>
</evidence>
<dbReference type="EMBL" id="BEYU01000228">
    <property type="protein sequence ID" value="GBG34898.1"/>
    <property type="molecule type" value="Genomic_DNA"/>
</dbReference>
<name>A0A2R5GYK6_9STRA</name>
<sequence>MTGCGAGVAASEPESYKLEMSEAAPRQLGTRTQLHRVPWAILHMAIALVLCSHIVSAVDCSAMQECNPKSRRILFILDGSLSINQTHFDMEMMDFVINTYCGFRNTAGGVKYEAGVITFNQYIETRIPFTEFTPDEFETAINTYVRYQTPLRCCTTHAEAAILAKEMFKARGLNDGYENIAFFVTDGQPFINYKFGEYSVADDSRSRQFYDDRGLSLSGWTQNKKGQRDEMRVSYATQKVPKKMRDLKNLGIRVFFIGVPHNDPDKNVNIDYFNGKLTNDEICYTNEDVTPSQTSCGTLSYSPLVSKPVDDHAFGVETWDMQPLVDKALDKICLDWSDPGAGCFDVKRDVMILVDTSESIDPARFSDEMLTIIKGVGDQVGYGAGSRIGVATFGSEGNTVIRVPIKEFGGSGKFATAVDNNLADITLECCTNLAEAFEMLQGYLRANYRQGQDKLVLVLTDGTPFQNFGTGPYMWRSSESSWRLNRCQYVTETVPMAAARLRADGVRIALVGVPNVDNRAPMEDYFTGALKGSQCCVNPDTNAACLINSDSEWCSGSYDAGGTVECETYTERSVVSPGSYNIFTVSSWDVAAALDSIGSMLCYTNAYPTPPPTDFVPTRRPTEAGADTGEDTRSLLPVDVLIMFDHAETTTAQEDACVATFGLESCQQQLFNFANKVRKALEYNSAIFSMALVSTSCAWDKTLGGSVKWKETERRIRRLIRAGRDTTRAGTQCLAPGFRRARKHILNDRKDPLRPVAVILLTHKDATSSDTSAARSKAAALRDDTAAVVYAATVDPDDSDHLSDLAKLTGASSRVYSALSGNGIYSMLQDFLASVEV</sequence>
<feature type="domain" description="VWFA" evidence="1">
    <location>
        <begin position="639"/>
        <end position="835"/>
    </location>
</feature>
<dbReference type="OrthoDB" id="5317514at2759"/>
<keyword evidence="3" id="KW-1185">Reference proteome</keyword>
<dbReference type="InterPro" id="IPR002035">
    <property type="entry name" value="VWF_A"/>
</dbReference>
<dbReference type="InterPro" id="IPR050525">
    <property type="entry name" value="ECM_Assembly_Org"/>
</dbReference>
<dbReference type="CDD" id="cd00198">
    <property type="entry name" value="vWFA"/>
    <property type="match status" value="1"/>
</dbReference>
<dbReference type="PANTHER" id="PTHR24020">
    <property type="entry name" value="COLLAGEN ALPHA"/>
    <property type="match status" value="1"/>
</dbReference>
<keyword evidence="2" id="KW-0176">Collagen</keyword>
<dbReference type="InterPro" id="IPR036465">
    <property type="entry name" value="vWFA_dom_sf"/>
</dbReference>
<evidence type="ECO:0000259" key="1">
    <source>
        <dbReference type="PROSITE" id="PS50234"/>
    </source>
</evidence>
<dbReference type="PROSITE" id="PS50234">
    <property type="entry name" value="VWFA"/>
    <property type="match status" value="3"/>
</dbReference>
<dbReference type="InParanoid" id="A0A2R5GYK6"/>
<reference evidence="2 3" key="1">
    <citation type="submission" date="2017-12" db="EMBL/GenBank/DDBJ databases">
        <title>Sequencing, de novo assembly and annotation of complete genome of a new Thraustochytrid species, strain FCC1311.</title>
        <authorList>
            <person name="Sedici K."/>
            <person name="Godart F."/>
            <person name="Aiese Cigliano R."/>
            <person name="Sanseverino W."/>
            <person name="Barakat M."/>
            <person name="Ortet P."/>
            <person name="Marechal E."/>
            <person name="Cagnac O."/>
            <person name="Amato A."/>
        </authorList>
    </citation>
    <scope>NUCLEOTIDE SEQUENCE [LARGE SCALE GENOMIC DNA]</scope>
</reference>
<dbReference type="Proteomes" id="UP000241890">
    <property type="component" value="Unassembled WGS sequence"/>
</dbReference>
<feature type="domain" description="VWFA" evidence="1">
    <location>
        <begin position="72"/>
        <end position="332"/>
    </location>
</feature>
<dbReference type="SUPFAM" id="SSF53300">
    <property type="entry name" value="vWA-like"/>
    <property type="match status" value="2"/>
</dbReference>
<organism evidence="2 3">
    <name type="scientific">Hondaea fermentalgiana</name>
    <dbReference type="NCBI Taxonomy" id="2315210"/>
    <lineage>
        <taxon>Eukaryota</taxon>
        <taxon>Sar</taxon>
        <taxon>Stramenopiles</taxon>
        <taxon>Bigyra</taxon>
        <taxon>Labyrinthulomycetes</taxon>
        <taxon>Thraustochytrida</taxon>
        <taxon>Thraustochytriidae</taxon>
        <taxon>Hondaea</taxon>
    </lineage>
</organism>
<dbReference type="SMART" id="SM00327">
    <property type="entry name" value="VWA"/>
    <property type="match status" value="2"/>
</dbReference>
<proteinExistence type="predicted"/>
<accession>A0A2R5GYK6</accession>
<gene>
    <name evidence="2" type="ORF">FCC1311_111212</name>
</gene>
<feature type="domain" description="VWFA" evidence="1">
    <location>
        <begin position="349"/>
        <end position="513"/>
    </location>
</feature>
<protein>
    <submittedName>
        <fullName evidence="2">Collagen alpha-5VI chain</fullName>
    </submittedName>
</protein>
<comment type="caution">
    <text evidence="2">The sequence shown here is derived from an EMBL/GenBank/DDBJ whole genome shotgun (WGS) entry which is preliminary data.</text>
</comment>